<name>A0AAD4SFR4_9MAGN</name>
<evidence type="ECO:0000313" key="2">
    <source>
        <dbReference type="EMBL" id="KAI3905415.1"/>
    </source>
</evidence>
<dbReference type="InterPro" id="IPR002589">
    <property type="entry name" value="Macro_dom"/>
</dbReference>
<organism evidence="2 3">
    <name type="scientific">Papaver atlanticum</name>
    <dbReference type="NCBI Taxonomy" id="357466"/>
    <lineage>
        <taxon>Eukaryota</taxon>
        <taxon>Viridiplantae</taxon>
        <taxon>Streptophyta</taxon>
        <taxon>Embryophyta</taxon>
        <taxon>Tracheophyta</taxon>
        <taxon>Spermatophyta</taxon>
        <taxon>Magnoliopsida</taxon>
        <taxon>Ranunculales</taxon>
        <taxon>Papaveraceae</taxon>
        <taxon>Papaveroideae</taxon>
        <taxon>Papaver</taxon>
    </lineage>
</organism>
<dbReference type="Gene3D" id="3.40.220.10">
    <property type="entry name" value="Leucine Aminopeptidase, subunit E, domain 1"/>
    <property type="match status" value="1"/>
</dbReference>
<comment type="caution">
    <text evidence="2">The sequence shown here is derived from an EMBL/GenBank/DDBJ whole genome shotgun (WGS) entry which is preliminary data.</text>
</comment>
<keyword evidence="3" id="KW-1185">Reference proteome</keyword>
<dbReference type="EMBL" id="JAJJMB010010985">
    <property type="protein sequence ID" value="KAI3905415.1"/>
    <property type="molecule type" value="Genomic_DNA"/>
</dbReference>
<gene>
    <name evidence="2" type="ORF">MKW98_013213</name>
</gene>
<dbReference type="AlphaFoldDB" id="A0AAD4SFR4"/>
<feature type="domain" description="Macro" evidence="1">
    <location>
        <begin position="58"/>
        <end position="119"/>
    </location>
</feature>
<dbReference type="Proteomes" id="UP001202328">
    <property type="component" value="Unassembled WGS sequence"/>
</dbReference>
<reference evidence="2" key="1">
    <citation type="submission" date="2022-04" db="EMBL/GenBank/DDBJ databases">
        <title>A functionally conserved STORR gene fusion in Papaver species that diverged 16.8 million years ago.</title>
        <authorList>
            <person name="Catania T."/>
        </authorList>
    </citation>
    <scope>NUCLEOTIDE SEQUENCE</scope>
    <source>
        <strain evidence="2">S-188037</strain>
    </source>
</reference>
<evidence type="ECO:0000313" key="3">
    <source>
        <dbReference type="Proteomes" id="UP001202328"/>
    </source>
</evidence>
<proteinExistence type="predicted"/>
<dbReference type="PROSITE" id="PS51154">
    <property type="entry name" value="MACRO"/>
    <property type="match status" value="1"/>
</dbReference>
<dbReference type="SUPFAM" id="SSF52949">
    <property type="entry name" value="Macro domain-like"/>
    <property type="match status" value="1"/>
</dbReference>
<evidence type="ECO:0000259" key="1">
    <source>
        <dbReference type="PROSITE" id="PS51154"/>
    </source>
</evidence>
<accession>A0AAD4SFR4</accession>
<dbReference type="InterPro" id="IPR043472">
    <property type="entry name" value="Macro_dom-like"/>
</dbReference>
<protein>
    <recommendedName>
        <fullName evidence="1">Macro domain-containing protein</fullName>
    </recommendedName>
</protein>
<sequence>MVSIHTKSKSPLTRTSISSTKIALTSEATLISSSSSTSLFITPSMASNCGDSGGTVNDGSKVLKISSSSSLKIRRGDITKWPINGTSDAIVNAANEQMLGGGGVDGEGDGALFRRHLKQ</sequence>